<feature type="site" description="Transition state stabilizer" evidence="11">
    <location>
        <position position="143"/>
    </location>
</feature>
<keyword evidence="7" id="KW-0735">Signal-anchor</keyword>
<dbReference type="HOGENOM" id="CLU_036146_2_0_6"/>
<organism evidence="14 15">
    <name type="scientific">Shewanella denitrificans (strain OS217 / ATCC BAA-1090 / DSM 15013)</name>
    <dbReference type="NCBI Taxonomy" id="318161"/>
    <lineage>
        <taxon>Bacteria</taxon>
        <taxon>Pseudomonadati</taxon>
        <taxon>Pseudomonadota</taxon>
        <taxon>Gammaproteobacteria</taxon>
        <taxon>Alteromonadales</taxon>
        <taxon>Shewanellaceae</taxon>
        <taxon>Shewanella</taxon>
    </lineage>
</organism>
<keyword evidence="12" id="KW-1003">Cell membrane</keyword>
<evidence type="ECO:0000256" key="12">
    <source>
        <dbReference type="RuleBase" id="RU365103"/>
    </source>
</evidence>
<dbReference type="EC" id="2.4.99.12" evidence="4 12"/>
<evidence type="ECO:0000256" key="8">
    <source>
        <dbReference type="ARBA" id="ARBA00031445"/>
    </source>
</evidence>
<accession>Q12I38</accession>
<dbReference type="UniPathway" id="UPA00958"/>
<dbReference type="GO" id="GO:0005886">
    <property type="term" value="C:plasma membrane"/>
    <property type="evidence" value="ECO:0007669"/>
    <property type="project" value="UniProtKB-SubCell"/>
</dbReference>
<dbReference type="Gene3D" id="3.40.50.11720">
    <property type="entry name" value="3-Deoxy-D-manno-octulosonic-acid transferase, N-terminal domain"/>
    <property type="match status" value="1"/>
</dbReference>
<proteinExistence type="inferred from homology"/>
<dbReference type="PANTHER" id="PTHR42755:SF1">
    <property type="entry name" value="3-DEOXY-D-MANNO-OCTULOSONIC ACID TRANSFERASE, MITOCHONDRIAL-RELATED"/>
    <property type="match status" value="1"/>
</dbReference>
<dbReference type="CAZy" id="GT30">
    <property type="family name" value="Glycosyltransferase Family 30"/>
</dbReference>
<feature type="active site" description="Proton acceptor" evidence="10">
    <location>
        <position position="73"/>
    </location>
</feature>
<dbReference type="KEGG" id="sdn:Sden_3613"/>
<dbReference type="STRING" id="318161.Sden_3613"/>
<reference evidence="14 15" key="1">
    <citation type="submission" date="2006-03" db="EMBL/GenBank/DDBJ databases">
        <title>Complete sequence of Shewanella denitrificans OS217.</title>
        <authorList>
            <consortium name="US DOE Joint Genome Institute"/>
            <person name="Copeland A."/>
            <person name="Lucas S."/>
            <person name="Lapidus A."/>
            <person name="Barry K."/>
            <person name="Detter J.C."/>
            <person name="Glavina del Rio T."/>
            <person name="Hammon N."/>
            <person name="Israni S."/>
            <person name="Dalin E."/>
            <person name="Tice H."/>
            <person name="Pitluck S."/>
            <person name="Brettin T."/>
            <person name="Bruce D."/>
            <person name="Han C."/>
            <person name="Tapia R."/>
            <person name="Gilna P."/>
            <person name="Kiss H."/>
            <person name="Schmutz J."/>
            <person name="Larimer F."/>
            <person name="Land M."/>
            <person name="Hauser L."/>
            <person name="Kyrpides N."/>
            <person name="Lykidis A."/>
            <person name="Richardson P."/>
        </authorList>
    </citation>
    <scope>NUCLEOTIDE SEQUENCE [LARGE SCALE GENOMIC DNA]</scope>
    <source>
        <strain evidence="15">OS217 / ATCC BAA-1090 / DSM 15013</strain>
    </source>
</reference>
<evidence type="ECO:0000256" key="4">
    <source>
        <dbReference type="ARBA" id="ARBA00012621"/>
    </source>
</evidence>
<dbReference type="InterPro" id="IPR007507">
    <property type="entry name" value="Glycos_transf_N"/>
</dbReference>
<feature type="domain" description="3-deoxy-D-manno-octulosonic-acid transferase N-terminal" evidence="13">
    <location>
        <begin position="49"/>
        <end position="223"/>
    </location>
</feature>
<gene>
    <name evidence="14" type="ordered locus">Sden_3613</name>
</gene>
<evidence type="ECO:0000256" key="5">
    <source>
        <dbReference type="ARBA" id="ARBA00019077"/>
    </source>
</evidence>
<feature type="transmembrane region" description="Helical" evidence="12">
    <location>
        <begin position="20"/>
        <end position="38"/>
    </location>
</feature>
<dbReference type="FunFam" id="3.40.50.11720:FF:000001">
    <property type="entry name" value="3-deoxy-D-manno-octulosonic acid transferase"/>
    <property type="match status" value="1"/>
</dbReference>
<evidence type="ECO:0000256" key="7">
    <source>
        <dbReference type="ARBA" id="ARBA00022968"/>
    </source>
</evidence>
<comment type="subcellular location">
    <subcellularLocation>
        <location evidence="1">Cell inner membrane</location>
        <topology evidence="1">Single-pass membrane protein</topology>
        <orientation evidence="1">Cytoplasmic side</orientation>
    </subcellularLocation>
    <subcellularLocation>
        <location evidence="12">Cell membrane</location>
    </subcellularLocation>
</comment>
<dbReference type="GO" id="GO:0009245">
    <property type="term" value="P:lipid A biosynthetic process"/>
    <property type="evidence" value="ECO:0007669"/>
    <property type="project" value="TreeGrafter"/>
</dbReference>
<dbReference type="Gene3D" id="3.40.50.2000">
    <property type="entry name" value="Glycogen Phosphorylase B"/>
    <property type="match status" value="1"/>
</dbReference>
<dbReference type="AlphaFoldDB" id="Q12I38"/>
<evidence type="ECO:0000256" key="11">
    <source>
        <dbReference type="PIRSR" id="PIRSR639901-2"/>
    </source>
</evidence>
<dbReference type="eggNOG" id="COG1519">
    <property type="taxonomic scope" value="Bacteria"/>
</dbReference>
<protein>
    <recommendedName>
        <fullName evidence="5 12">3-deoxy-D-manno-octulosonic acid transferase</fullName>
        <shortName evidence="12">Kdo transferase</shortName>
        <ecNumber evidence="4 12">2.4.99.12</ecNumber>
    </recommendedName>
    <alternativeName>
        <fullName evidence="8 12">Lipid IV(A) 3-deoxy-D-manno-octulosonic acid transferase</fullName>
    </alternativeName>
</protein>
<keyword evidence="6 12" id="KW-0808">Transferase</keyword>
<dbReference type="InterPro" id="IPR039901">
    <property type="entry name" value="Kdotransferase"/>
</dbReference>
<keyword evidence="12" id="KW-0448">Lipopolysaccharide biosynthesis</keyword>
<evidence type="ECO:0000256" key="3">
    <source>
        <dbReference type="ARBA" id="ARBA00006380"/>
    </source>
</evidence>
<dbReference type="EMBL" id="CP000302">
    <property type="protein sequence ID" value="ABE56888.1"/>
    <property type="molecule type" value="Genomic_DNA"/>
</dbReference>
<dbReference type="NCBIfam" id="NF004388">
    <property type="entry name" value="PRK05749.1-4"/>
    <property type="match status" value="1"/>
</dbReference>
<comment type="similarity">
    <text evidence="3">Belongs to the glycosyltransferase group 1 family. Glycosyltransferase 30 subfamily.</text>
</comment>
<sequence>MLALADKFYPVVKHLMNRHLYSALLYLLSPLLLVYLSLRAFKSPDYRGRWGERFGLSKLNSSQVLIHSVSMGETLAAIPLIKALMKAHPEWHFTVTTTSPTGSVQVRKAFGDTVQHCYLPFDLPFSVKRFLKQLKPELCIIMETELWPNLVHQAHKRGCKLVLANGRLSQKSADKYANYPKLNRPMLQSLDVIAVQTQAEAERFIALGVDARRVQVCGSLKFDLQIDDAKRQQARVLRQQWQRTVEPVWVAGSVHPGEFGAILTAHKHILARFPKALLIMAPRHPEQFELAASTVSQAGLQLARRSTEQKMSADTQVLLGDTMGELLMLYGCGDQAFVGGTLIENGGHNPLEPAAMGLSVCVGPHHWDFTQITQLLVEAGGLTVVDSAETLAAHLLSLFEQADLAQQASKAAIAVVEENRGALVKQLAVIERYGSSVAN</sequence>
<dbReference type="GO" id="GO:0043842">
    <property type="term" value="F:Kdo transferase activity"/>
    <property type="evidence" value="ECO:0007669"/>
    <property type="project" value="UniProtKB-EC"/>
</dbReference>
<dbReference type="Proteomes" id="UP000001982">
    <property type="component" value="Chromosome"/>
</dbReference>
<keyword evidence="12" id="KW-1133">Transmembrane helix</keyword>
<evidence type="ECO:0000256" key="2">
    <source>
        <dbReference type="ARBA" id="ARBA00004713"/>
    </source>
</evidence>
<keyword evidence="12" id="KW-0812">Transmembrane</keyword>
<dbReference type="GO" id="GO:0009244">
    <property type="term" value="P:lipopolysaccharide core region biosynthetic process"/>
    <property type="evidence" value="ECO:0007669"/>
    <property type="project" value="UniProtKB-UniRule"/>
</dbReference>
<evidence type="ECO:0000256" key="10">
    <source>
        <dbReference type="PIRSR" id="PIRSR639901-1"/>
    </source>
</evidence>
<name>Q12I38_SHEDO</name>
<dbReference type="Pfam" id="PF04413">
    <property type="entry name" value="Glycos_transf_N"/>
    <property type="match status" value="1"/>
</dbReference>
<dbReference type="FunFam" id="3.40.50.2000:FF:000032">
    <property type="entry name" value="3-deoxy-D-manno-octulosonic acid transferase"/>
    <property type="match status" value="1"/>
</dbReference>
<evidence type="ECO:0000256" key="6">
    <source>
        <dbReference type="ARBA" id="ARBA00022679"/>
    </source>
</evidence>
<dbReference type="SUPFAM" id="SSF53756">
    <property type="entry name" value="UDP-Glycosyltransferase/glycogen phosphorylase"/>
    <property type="match status" value="1"/>
</dbReference>
<dbReference type="PANTHER" id="PTHR42755">
    <property type="entry name" value="3-DEOXY-MANNO-OCTULOSONATE CYTIDYLYLTRANSFERASE"/>
    <property type="match status" value="1"/>
</dbReference>
<feature type="site" description="Transition state stabilizer" evidence="11">
    <location>
        <position position="221"/>
    </location>
</feature>
<evidence type="ECO:0000259" key="13">
    <source>
        <dbReference type="Pfam" id="PF04413"/>
    </source>
</evidence>
<evidence type="ECO:0000256" key="9">
    <source>
        <dbReference type="ARBA" id="ARBA00049183"/>
    </source>
</evidence>
<comment type="function">
    <text evidence="12">Involved in lipopolysaccharide (LPS) biosynthesis. Catalyzes the transfer of 3-deoxy-D-manno-octulosonate (Kdo) residue(s) from CMP-Kdo to lipid IV(A), the tetraacyldisaccharide-1,4'-bisphosphate precursor of lipid A.</text>
</comment>
<dbReference type="InterPro" id="IPR038107">
    <property type="entry name" value="Glycos_transf_N_sf"/>
</dbReference>
<keyword evidence="12" id="KW-0472">Membrane</keyword>
<evidence type="ECO:0000313" key="14">
    <source>
        <dbReference type="EMBL" id="ABE56888.1"/>
    </source>
</evidence>
<evidence type="ECO:0000313" key="15">
    <source>
        <dbReference type="Proteomes" id="UP000001982"/>
    </source>
</evidence>
<keyword evidence="15" id="KW-1185">Reference proteome</keyword>
<comment type="pathway">
    <text evidence="2 12">Bacterial outer membrane biogenesis; LPS core biosynthesis.</text>
</comment>
<evidence type="ECO:0000256" key="1">
    <source>
        <dbReference type="ARBA" id="ARBA00004388"/>
    </source>
</evidence>
<comment type="catalytic activity">
    <reaction evidence="9 12">
        <text>lipid IVA (E. coli) + CMP-3-deoxy-beta-D-manno-octulosonate = alpha-Kdo-(2-&gt;6)-lipid IVA (E. coli) + CMP + H(+)</text>
        <dbReference type="Rhea" id="RHEA:28066"/>
        <dbReference type="ChEBI" id="CHEBI:15378"/>
        <dbReference type="ChEBI" id="CHEBI:58603"/>
        <dbReference type="ChEBI" id="CHEBI:60364"/>
        <dbReference type="ChEBI" id="CHEBI:60377"/>
        <dbReference type="ChEBI" id="CHEBI:85987"/>
        <dbReference type="EC" id="2.4.99.12"/>
    </reaction>
</comment>